<name>A0ABV7K581_9HYPH</name>
<accession>A0ABV7K581</accession>
<keyword evidence="2" id="KW-1185">Reference proteome</keyword>
<organism evidence="1 2">
    <name type="scientific">Aquamicrobium soli</name>
    <dbReference type="NCBI Taxonomy" id="1811518"/>
    <lineage>
        <taxon>Bacteria</taxon>
        <taxon>Pseudomonadati</taxon>
        <taxon>Pseudomonadota</taxon>
        <taxon>Alphaproteobacteria</taxon>
        <taxon>Hyphomicrobiales</taxon>
        <taxon>Phyllobacteriaceae</taxon>
        <taxon>Aquamicrobium</taxon>
    </lineage>
</organism>
<sequence length="210" mass="22911">MWLLMVDEDILREASADAKPPCLTTVSNISSSFISVLEIFMTSSPRGSALASNRQRHFYHIDKSKCKISYIAIFGGSGAAKVRVQPTERAMTIAVLDPKNRNDWKEVELSEDETPAGTGPGRKSHIFQTPDGKVTLYFWTRKADIGILNGGGKVEGQKFDVILDGEAEVIDEEGVSHVARAGQVLTYSAMDSGKWVQKGAITKIAVLVKP</sequence>
<reference evidence="2" key="1">
    <citation type="journal article" date="2019" name="Int. J. Syst. Evol. Microbiol.">
        <title>The Global Catalogue of Microorganisms (GCM) 10K type strain sequencing project: providing services to taxonomists for standard genome sequencing and annotation.</title>
        <authorList>
            <consortium name="The Broad Institute Genomics Platform"/>
            <consortium name="The Broad Institute Genome Sequencing Center for Infectious Disease"/>
            <person name="Wu L."/>
            <person name="Ma J."/>
        </authorList>
    </citation>
    <scope>NUCLEOTIDE SEQUENCE [LARGE SCALE GENOMIC DNA]</scope>
    <source>
        <strain evidence="2">KCTC 52165</strain>
    </source>
</reference>
<dbReference type="RefSeq" id="WP_378219212.1">
    <property type="nucleotide sequence ID" value="NZ_JBHRTK010000004.1"/>
</dbReference>
<dbReference type="SUPFAM" id="SSF51182">
    <property type="entry name" value="RmlC-like cupins"/>
    <property type="match status" value="1"/>
</dbReference>
<dbReference type="Proteomes" id="UP001595583">
    <property type="component" value="Unassembled WGS sequence"/>
</dbReference>
<dbReference type="Gene3D" id="2.60.120.10">
    <property type="entry name" value="Jelly Rolls"/>
    <property type="match status" value="1"/>
</dbReference>
<evidence type="ECO:0000313" key="1">
    <source>
        <dbReference type="EMBL" id="MFC3205515.1"/>
    </source>
</evidence>
<dbReference type="EMBL" id="JBHRTK010000004">
    <property type="protein sequence ID" value="MFC3205515.1"/>
    <property type="molecule type" value="Genomic_DNA"/>
</dbReference>
<comment type="caution">
    <text evidence="1">The sequence shown here is derived from an EMBL/GenBank/DDBJ whole genome shotgun (WGS) entry which is preliminary data.</text>
</comment>
<dbReference type="InterPro" id="IPR011051">
    <property type="entry name" value="RmlC_Cupin_sf"/>
</dbReference>
<gene>
    <name evidence="1" type="ORF">ACFOHJ_04765</name>
</gene>
<evidence type="ECO:0000313" key="2">
    <source>
        <dbReference type="Proteomes" id="UP001595583"/>
    </source>
</evidence>
<proteinExistence type="predicted"/>
<dbReference type="InterPro" id="IPR014710">
    <property type="entry name" value="RmlC-like_jellyroll"/>
</dbReference>
<protein>
    <submittedName>
        <fullName evidence="1">Uncharacterized protein</fullName>
    </submittedName>
</protein>